<dbReference type="VEuPathDB" id="FungiDB:HCDG_05505"/>
<evidence type="ECO:0000313" key="2">
    <source>
        <dbReference type="Proteomes" id="UP000002624"/>
    </source>
</evidence>
<evidence type="ECO:0000313" key="1">
    <source>
        <dbReference type="EMBL" id="EER40108.1"/>
    </source>
</evidence>
<dbReference type="HOGENOM" id="CLU_1786338_0_0_1"/>
<dbReference type="Proteomes" id="UP000002624">
    <property type="component" value="Unassembled WGS sequence"/>
</dbReference>
<dbReference type="OMA" id="TANQPME"/>
<dbReference type="AlphaFoldDB" id="C6HH24"/>
<sequence length="149" mass="15802">MSKLKALDMWGKLRRKDLLGLSDEYAESKTDAPHRHGDRGSRSLSGAIRAGDVVSPIDMEPSFSLPCRSLGVVVTAKACIIVIITANQPMEDSCPGTQATTFGFAGVICIEVSTVKESMGSRICNVKIGHAQEASQQSRDIAAGGYFAG</sequence>
<dbReference type="OrthoDB" id="10348770at2759"/>
<name>C6HH24_AJECH</name>
<proteinExistence type="predicted"/>
<reference evidence="2" key="1">
    <citation type="submission" date="2009-05" db="EMBL/GenBank/DDBJ databases">
        <title>The genome sequence of Ajellomyces capsulatus strain H143.</title>
        <authorList>
            <person name="Champion M."/>
            <person name="Cuomo C.A."/>
            <person name="Ma L.-J."/>
            <person name="Henn M.R."/>
            <person name="Sil A."/>
            <person name="Goldman B."/>
            <person name="Young S.K."/>
            <person name="Kodira C.D."/>
            <person name="Zeng Q."/>
            <person name="Koehrsen M."/>
            <person name="Alvarado L."/>
            <person name="Berlin A.M."/>
            <person name="Borenstein D."/>
            <person name="Chen Z."/>
            <person name="Engels R."/>
            <person name="Freedman E."/>
            <person name="Gellesch M."/>
            <person name="Goldberg J."/>
            <person name="Griggs A."/>
            <person name="Gujja S."/>
            <person name="Heiman D.I."/>
            <person name="Hepburn T.A."/>
            <person name="Howarth C."/>
            <person name="Jen D."/>
            <person name="Larson L."/>
            <person name="Lewis B."/>
            <person name="Mehta T."/>
            <person name="Park D."/>
            <person name="Pearson M."/>
            <person name="Roberts A."/>
            <person name="Saif S."/>
            <person name="Shea T.D."/>
            <person name="Shenoy N."/>
            <person name="Sisk P."/>
            <person name="Stolte C."/>
            <person name="Sykes S."/>
            <person name="Walk T."/>
            <person name="White J."/>
            <person name="Yandava C."/>
            <person name="Klein B."/>
            <person name="McEwen J.G."/>
            <person name="Puccia R."/>
            <person name="Goldman G.H."/>
            <person name="Felipe M.S."/>
            <person name="Nino-Vega G."/>
            <person name="San-Blas G."/>
            <person name="Taylor J.W."/>
            <person name="Mendoza L."/>
            <person name="Galagan J.E."/>
            <person name="Nusbaum C."/>
            <person name="Birren B.W."/>
        </authorList>
    </citation>
    <scope>NUCLEOTIDE SEQUENCE [LARGE SCALE GENOMIC DNA]</scope>
    <source>
        <strain evidence="2">H143</strain>
    </source>
</reference>
<accession>C6HH24</accession>
<dbReference type="EMBL" id="GG692427">
    <property type="protein sequence ID" value="EER40108.1"/>
    <property type="molecule type" value="Genomic_DNA"/>
</dbReference>
<organism evidence="1 2">
    <name type="scientific">Ajellomyces capsulatus (strain H143)</name>
    <name type="common">Darling's disease fungus</name>
    <name type="synonym">Histoplasma capsulatum</name>
    <dbReference type="NCBI Taxonomy" id="544712"/>
    <lineage>
        <taxon>Eukaryota</taxon>
        <taxon>Fungi</taxon>
        <taxon>Dikarya</taxon>
        <taxon>Ascomycota</taxon>
        <taxon>Pezizomycotina</taxon>
        <taxon>Eurotiomycetes</taxon>
        <taxon>Eurotiomycetidae</taxon>
        <taxon>Onygenales</taxon>
        <taxon>Ajellomycetaceae</taxon>
        <taxon>Histoplasma</taxon>
    </lineage>
</organism>
<protein>
    <submittedName>
        <fullName evidence="1">Uncharacterized protein</fullName>
    </submittedName>
</protein>
<gene>
    <name evidence="1" type="ORF">HCDG_05505</name>
</gene>